<dbReference type="OMA" id="LEWVITG"/>
<organism evidence="2 3">
    <name type="scientific">Leuconostoc carnosum</name>
    <dbReference type="NCBI Taxonomy" id="1252"/>
    <lineage>
        <taxon>Bacteria</taxon>
        <taxon>Bacillati</taxon>
        <taxon>Bacillota</taxon>
        <taxon>Bacilli</taxon>
        <taxon>Lactobacillales</taxon>
        <taxon>Lactobacillaceae</taxon>
        <taxon>Leuconostoc</taxon>
    </lineage>
</organism>
<evidence type="ECO:0000313" key="2">
    <source>
        <dbReference type="EMBL" id="QEA34029.1"/>
    </source>
</evidence>
<proteinExistence type="inferred from homology"/>
<dbReference type="Pfam" id="PF06908">
    <property type="entry name" value="YpsA"/>
    <property type="match status" value="1"/>
</dbReference>
<dbReference type="InterPro" id="IPR010697">
    <property type="entry name" value="YspA"/>
</dbReference>
<dbReference type="HAMAP" id="MF_01575">
    <property type="entry name" value="UPF0398"/>
    <property type="match status" value="1"/>
</dbReference>
<dbReference type="GeneID" id="61187651"/>
<evidence type="ECO:0000313" key="3">
    <source>
        <dbReference type="Proteomes" id="UP000321332"/>
    </source>
</evidence>
<protein>
    <recommendedName>
        <fullName evidence="1">UPF0398 protein FGL89_07790</fullName>
    </recommendedName>
</protein>
<reference evidence="2 3" key="1">
    <citation type="submission" date="2019-06" db="EMBL/GenBank/DDBJ databases">
        <title>Genome analyses of bacteria isolated from kimchi.</title>
        <authorList>
            <person name="Lee S."/>
            <person name="Ahn S."/>
            <person name="Roh S."/>
        </authorList>
    </citation>
    <scope>NUCLEOTIDE SEQUENCE [LARGE SCALE GENOMIC DNA]</scope>
    <source>
        <strain evidence="2 3">CBA3620</strain>
    </source>
</reference>
<comment type="similarity">
    <text evidence="1">Belongs to the UPF0398 family.</text>
</comment>
<gene>
    <name evidence="2" type="ORF">FGL89_07790</name>
</gene>
<dbReference type="PIRSF" id="PIRSF021290">
    <property type="entry name" value="DUF1273"/>
    <property type="match status" value="1"/>
</dbReference>
<name>A0AAE6IJJ2_LEUCA</name>
<sequence>MSRLWVTGYRSYEIGTFGDKDPKIEVIKYAIKCALKDEIERGLEWVITGGQLGVEQWTVAVVDELKSEFPNLKVAMMLPFKDFGNQWADNNQEKLKLLRAKSDFVDSVSNIPYEGPRQLQNYQKFMLEHTDAALLIYDTEFEAKTTFDYNIIKNKQEQAPYPLTLVDMLNLQDYATEYEELNSEKHGFSE</sequence>
<dbReference type="Proteomes" id="UP000321332">
    <property type="component" value="Chromosome"/>
</dbReference>
<dbReference type="NCBIfam" id="NF010181">
    <property type="entry name" value="PRK13660.1"/>
    <property type="match status" value="1"/>
</dbReference>
<dbReference type="Gene3D" id="3.40.50.450">
    <property type="match status" value="1"/>
</dbReference>
<dbReference type="SUPFAM" id="SSF102405">
    <property type="entry name" value="MCP/YpsA-like"/>
    <property type="match status" value="1"/>
</dbReference>
<dbReference type="PANTHER" id="PTHR38440">
    <property type="entry name" value="UPF0398 PROTEIN YPSA"/>
    <property type="match status" value="1"/>
</dbReference>
<dbReference type="PANTHER" id="PTHR38440:SF1">
    <property type="entry name" value="UPF0398 PROTEIN SPR0331"/>
    <property type="match status" value="1"/>
</dbReference>
<dbReference type="RefSeq" id="WP_014974528.1">
    <property type="nucleotide sequence ID" value="NZ_CP042374.1"/>
</dbReference>
<dbReference type="EMBL" id="CP042374">
    <property type="protein sequence ID" value="QEA34029.1"/>
    <property type="molecule type" value="Genomic_DNA"/>
</dbReference>
<accession>A0AAE6IJJ2</accession>
<evidence type="ECO:0000256" key="1">
    <source>
        <dbReference type="HAMAP-Rule" id="MF_01575"/>
    </source>
</evidence>
<dbReference type="AlphaFoldDB" id="A0AAE6IJJ2"/>